<gene>
    <name evidence="1" type="ORF">NCTC9695_00396</name>
</gene>
<reference evidence="1 2" key="1">
    <citation type="submission" date="2018-12" db="EMBL/GenBank/DDBJ databases">
        <authorList>
            <consortium name="Pathogen Informatics"/>
        </authorList>
    </citation>
    <scope>NUCLEOTIDE SEQUENCE [LARGE SCALE GENOMIC DNA]</scope>
    <source>
        <strain evidence="1 2">NCTC9695</strain>
    </source>
</reference>
<sequence>MGAFRTPGLRELLYTGGYMHNGDMPLFTDDGSGVLEFYNNGGNEVAAAGLDKYTQPKPSPLLKPLGLSEAEKQALQAFLRALSGPPRLKPASPDELSRR</sequence>
<accession>A0A447T551</accession>
<dbReference type="SUPFAM" id="SSF46626">
    <property type="entry name" value="Cytochrome c"/>
    <property type="match status" value="1"/>
</dbReference>
<name>A0A447T551_CHRVL</name>
<evidence type="ECO:0000313" key="1">
    <source>
        <dbReference type="EMBL" id="VEB40011.1"/>
    </source>
</evidence>
<dbReference type="GO" id="GO:0009055">
    <property type="term" value="F:electron transfer activity"/>
    <property type="evidence" value="ECO:0007669"/>
    <property type="project" value="InterPro"/>
</dbReference>
<evidence type="ECO:0000313" key="2">
    <source>
        <dbReference type="Proteomes" id="UP000275777"/>
    </source>
</evidence>
<organism evidence="1 2">
    <name type="scientific">Chromobacterium violaceum</name>
    <dbReference type="NCBI Taxonomy" id="536"/>
    <lineage>
        <taxon>Bacteria</taxon>
        <taxon>Pseudomonadati</taxon>
        <taxon>Pseudomonadota</taxon>
        <taxon>Betaproteobacteria</taxon>
        <taxon>Neisseriales</taxon>
        <taxon>Chromobacteriaceae</taxon>
        <taxon>Chromobacterium</taxon>
    </lineage>
</organism>
<dbReference type="Proteomes" id="UP000275777">
    <property type="component" value="Chromosome"/>
</dbReference>
<protein>
    <submittedName>
        <fullName evidence="1">Di-heme enzyme, MXAN_0977 family</fullName>
    </submittedName>
</protein>
<dbReference type="GO" id="GO:0020037">
    <property type="term" value="F:heme binding"/>
    <property type="evidence" value="ECO:0007669"/>
    <property type="project" value="InterPro"/>
</dbReference>
<dbReference type="AlphaFoldDB" id="A0A447T551"/>
<dbReference type="EMBL" id="LR134182">
    <property type="protein sequence ID" value="VEB40011.1"/>
    <property type="molecule type" value="Genomic_DNA"/>
</dbReference>
<dbReference type="Gene3D" id="1.10.760.10">
    <property type="entry name" value="Cytochrome c-like domain"/>
    <property type="match status" value="1"/>
</dbReference>
<dbReference type="InterPro" id="IPR036909">
    <property type="entry name" value="Cyt_c-like_dom_sf"/>
</dbReference>
<proteinExistence type="predicted"/>